<accession>A0ACB8SRB4</accession>
<gene>
    <name evidence="1" type="ORF">BV25DRAFT_1187568</name>
</gene>
<sequence>MKVIKLTKKTEPRLYDPTKSSQCVCQHCGNAFTSAWDEGVYLEHEHDGVLLSCELCPLCQKRLDFFIGHRIGTRRIDARLACGPPRDNLQEEEGEAQGLEVSAGDAEDVVVDQGQAERRRLREEGSGQDSGGDLGGGRAGVGSSGMATASGEDMRHTNRVLVHQKPKQPVDARCSPCDRSFQSRDGLRRHLEQTMRHAGANYACGYCGMKCARKDQVRTHQRQSKTCLAARAGRGYRLGEIS</sequence>
<dbReference type="Proteomes" id="UP000814140">
    <property type="component" value="Unassembled WGS sequence"/>
</dbReference>
<comment type="caution">
    <text evidence="1">The sequence shown here is derived from an EMBL/GenBank/DDBJ whole genome shotgun (WGS) entry which is preliminary data.</text>
</comment>
<protein>
    <submittedName>
        <fullName evidence="1">Uncharacterized protein</fullName>
    </submittedName>
</protein>
<reference evidence="1" key="2">
    <citation type="journal article" date="2022" name="New Phytol.">
        <title>Evolutionary transition to the ectomycorrhizal habit in the genomes of a hyperdiverse lineage of mushroom-forming fungi.</title>
        <authorList>
            <person name="Looney B."/>
            <person name="Miyauchi S."/>
            <person name="Morin E."/>
            <person name="Drula E."/>
            <person name="Courty P.E."/>
            <person name="Kohler A."/>
            <person name="Kuo A."/>
            <person name="LaButti K."/>
            <person name="Pangilinan J."/>
            <person name="Lipzen A."/>
            <person name="Riley R."/>
            <person name="Andreopoulos W."/>
            <person name="He G."/>
            <person name="Johnson J."/>
            <person name="Nolan M."/>
            <person name="Tritt A."/>
            <person name="Barry K.W."/>
            <person name="Grigoriev I.V."/>
            <person name="Nagy L.G."/>
            <person name="Hibbett D."/>
            <person name="Henrissat B."/>
            <person name="Matheny P.B."/>
            <person name="Labbe J."/>
            <person name="Martin F.M."/>
        </authorList>
    </citation>
    <scope>NUCLEOTIDE SEQUENCE</scope>
    <source>
        <strain evidence="1">HHB10654</strain>
    </source>
</reference>
<reference evidence="1" key="1">
    <citation type="submission" date="2021-03" db="EMBL/GenBank/DDBJ databases">
        <authorList>
            <consortium name="DOE Joint Genome Institute"/>
            <person name="Ahrendt S."/>
            <person name="Looney B.P."/>
            <person name="Miyauchi S."/>
            <person name="Morin E."/>
            <person name="Drula E."/>
            <person name="Courty P.E."/>
            <person name="Chicoki N."/>
            <person name="Fauchery L."/>
            <person name="Kohler A."/>
            <person name="Kuo A."/>
            <person name="Labutti K."/>
            <person name="Pangilinan J."/>
            <person name="Lipzen A."/>
            <person name="Riley R."/>
            <person name="Andreopoulos W."/>
            <person name="He G."/>
            <person name="Johnson J."/>
            <person name="Barry K.W."/>
            <person name="Grigoriev I.V."/>
            <person name="Nagy L."/>
            <person name="Hibbett D."/>
            <person name="Henrissat B."/>
            <person name="Matheny P.B."/>
            <person name="Labbe J."/>
            <person name="Martin F."/>
        </authorList>
    </citation>
    <scope>NUCLEOTIDE SEQUENCE</scope>
    <source>
        <strain evidence="1">HHB10654</strain>
    </source>
</reference>
<evidence type="ECO:0000313" key="2">
    <source>
        <dbReference type="Proteomes" id="UP000814140"/>
    </source>
</evidence>
<proteinExistence type="predicted"/>
<name>A0ACB8SRB4_9AGAM</name>
<keyword evidence="2" id="KW-1185">Reference proteome</keyword>
<organism evidence="1 2">
    <name type="scientific">Artomyces pyxidatus</name>
    <dbReference type="NCBI Taxonomy" id="48021"/>
    <lineage>
        <taxon>Eukaryota</taxon>
        <taxon>Fungi</taxon>
        <taxon>Dikarya</taxon>
        <taxon>Basidiomycota</taxon>
        <taxon>Agaricomycotina</taxon>
        <taxon>Agaricomycetes</taxon>
        <taxon>Russulales</taxon>
        <taxon>Auriscalpiaceae</taxon>
        <taxon>Artomyces</taxon>
    </lineage>
</organism>
<evidence type="ECO:0000313" key="1">
    <source>
        <dbReference type="EMBL" id="KAI0058904.1"/>
    </source>
</evidence>
<dbReference type="EMBL" id="MU277231">
    <property type="protein sequence ID" value="KAI0058904.1"/>
    <property type="molecule type" value="Genomic_DNA"/>
</dbReference>